<gene>
    <name evidence="1" type="ORF">GCM10009114_22820</name>
</gene>
<comment type="caution">
    <text evidence="1">The sequence shown here is derived from an EMBL/GenBank/DDBJ whole genome shotgun (WGS) entry which is preliminary data.</text>
</comment>
<evidence type="ECO:0000313" key="1">
    <source>
        <dbReference type="EMBL" id="GAA0857356.1"/>
    </source>
</evidence>
<evidence type="ECO:0000313" key="2">
    <source>
        <dbReference type="Proteomes" id="UP001500359"/>
    </source>
</evidence>
<dbReference type="InterPro" id="IPR021879">
    <property type="entry name" value="VC2046_fam"/>
</dbReference>
<dbReference type="EMBL" id="BAAAFD010000006">
    <property type="protein sequence ID" value="GAA0857356.1"/>
    <property type="molecule type" value="Genomic_DNA"/>
</dbReference>
<reference evidence="1 2" key="1">
    <citation type="journal article" date="2019" name="Int. J. Syst. Evol. Microbiol.">
        <title>The Global Catalogue of Microorganisms (GCM) 10K type strain sequencing project: providing services to taxonomists for standard genome sequencing and annotation.</title>
        <authorList>
            <consortium name="The Broad Institute Genomics Platform"/>
            <consortium name="The Broad Institute Genome Sequencing Center for Infectious Disease"/>
            <person name="Wu L."/>
            <person name="Ma J."/>
        </authorList>
    </citation>
    <scope>NUCLEOTIDE SEQUENCE [LARGE SCALE GENOMIC DNA]</scope>
    <source>
        <strain evidence="1 2">JCM 15896</strain>
    </source>
</reference>
<name>A0ABN1LKZ3_9ALTE</name>
<dbReference type="RefSeq" id="WP_343860049.1">
    <property type="nucleotide sequence ID" value="NZ_BAAAFD010000006.1"/>
</dbReference>
<accession>A0ABN1LKZ3</accession>
<organism evidence="1 2">
    <name type="scientific">Aliiglaciecola litoralis</name>
    <dbReference type="NCBI Taxonomy" id="582857"/>
    <lineage>
        <taxon>Bacteria</taxon>
        <taxon>Pseudomonadati</taxon>
        <taxon>Pseudomonadota</taxon>
        <taxon>Gammaproteobacteria</taxon>
        <taxon>Alteromonadales</taxon>
        <taxon>Alteromonadaceae</taxon>
        <taxon>Aliiglaciecola</taxon>
    </lineage>
</organism>
<proteinExistence type="predicted"/>
<sequence>MSASDTLEPIESTIAVSDLEWSGQINRAASQGRAFALLLSMLESDVLERPKLIASEEPQQDKAELVSDYPRPALSARKDDWQNAIRNSQLFARHPSDGKLFQTMHPQPLSIFNDAKRIDEEVLANCDFYTQSRLKQPADKDLKVDVTQLFDVLEKRDSLAATFV</sequence>
<evidence type="ECO:0008006" key="3">
    <source>
        <dbReference type="Google" id="ProtNLM"/>
    </source>
</evidence>
<keyword evidence="2" id="KW-1185">Reference proteome</keyword>
<dbReference type="Proteomes" id="UP001500359">
    <property type="component" value="Unassembled WGS sequence"/>
</dbReference>
<dbReference type="Pfam" id="PF11993">
    <property type="entry name" value="VC2046"/>
    <property type="match status" value="1"/>
</dbReference>
<protein>
    <recommendedName>
        <fullName evidence="3">Ribosomal S4P</fullName>
    </recommendedName>
</protein>